<protein>
    <submittedName>
        <fullName evidence="3 4">Glycosyltransferase</fullName>
    </submittedName>
</protein>
<name>A0A3D8HHM2_9BACT</name>
<accession>A0A3D8HHM2</accession>
<evidence type="ECO:0000259" key="1">
    <source>
        <dbReference type="Pfam" id="PF03033"/>
    </source>
</evidence>
<dbReference type="GO" id="GO:0033072">
    <property type="term" value="P:vancomycin biosynthetic process"/>
    <property type="evidence" value="ECO:0007669"/>
    <property type="project" value="UniProtKB-ARBA"/>
</dbReference>
<dbReference type="InterPro" id="IPR010610">
    <property type="entry name" value="EryCIII-like_C"/>
</dbReference>
<reference evidence="4 5" key="1">
    <citation type="submission" date="2018-07" db="EMBL/GenBank/DDBJ databases">
        <title>Parabacteroides acidifaciens nov. sp., isolated from human feces.</title>
        <authorList>
            <person name="Wang Y.J."/>
        </authorList>
    </citation>
    <scope>NUCLEOTIDE SEQUENCE [LARGE SCALE GENOMIC DNA]</scope>
    <source>
        <strain evidence="4 5">426-9</strain>
    </source>
</reference>
<dbReference type="Proteomes" id="UP000629596">
    <property type="component" value="Unassembled WGS sequence"/>
</dbReference>
<dbReference type="GO" id="GO:0005975">
    <property type="term" value="P:carbohydrate metabolic process"/>
    <property type="evidence" value="ECO:0007669"/>
    <property type="project" value="InterPro"/>
</dbReference>
<dbReference type="AlphaFoldDB" id="A0A3D8HHM2"/>
<dbReference type="PANTHER" id="PTHR48050">
    <property type="entry name" value="STEROL 3-BETA-GLUCOSYLTRANSFERASE"/>
    <property type="match status" value="1"/>
</dbReference>
<dbReference type="RefSeq" id="WP_115498273.1">
    <property type="nucleotide sequence ID" value="NZ_JACRTI010000005.1"/>
</dbReference>
<proteinExistence type="predicted"/>
<dbReference type="CDD" id="cd03784">
    <property type="entry name" value="GT1_Gtf-like"/>
    <property type="match status" value="1"/>
</dbReference>
<dbReference type="Proteomes" id="UP000256321">
    <property type="component" value="Unassembled WGS sequence"/>
</dbReference>
<dbReference type="EMBL" id="QREV01000005">
    <property type="protein sequence ID" value="RDU50485.1"/>
    <property type="molecule type" value="Genomic_DNA"/>
</dbReference>
<dbReference type="GO" id="GO:0008194">
    <property type="term" value="F:UDP-glycosyltransferase activity"/>
    <property type="evidence" value="ECO:0007669"/>
    <property type="project" value="InterPro"/>
</dbReference>
<keyword evidence="6" id="KW-1185">Reference proteome</keyword>
<dbReference type="SUPFAM" id="SSF53756">
    <property type="entry name" value="UDP-Glycosyltransferase/glycogen phosphorylase"/>
    <property type="match status" value="1"/>
</dbReference>
<keyword evidence="4" id="KW-0808">Transferase</keyword>
<dbReference type="FunFam" id="3.40.50.2000:FF:000009">
    <property type="entry name" value="Sterol 3-beta-glucosyltransferase UGT80A2"/>
    <property type="match status" value="1"/>
</dbReference>
<evidence type="ECO:0000259" key="2">
    <source>
        <dbReference type="Pfam" id="PF06722"/>
    </source>
</evidence>
<dbReference type="Pfam" id="PF06722">
    <property type="entry name" value="EryCIII-like_C"/>
    <property type="match status" value="1"/>
</dbReference>
<evidence type="ECO:0000313" key="4">
    <source>
        <dbReference type="EMBL" id="RDU50485.1"/>
    </source>
</evidence>
<reference evidence="3 6" key="2">
    <citation type="submission" date="2020-08" db="EMBL/GenBank/DDBJ databases">
        <title>Genome public.</title>
        <authorList>
            <person name="Liu C."/>
            <person name="Sun Q."/>
        </authorList>
    </citation>
    <scope>NUCLEOTIDE SEQUENCE [LARGE SCALE GENOMIC DNA]</scope>
    <source>
        <strain evidence="3 6">426_9</strain>
    </source>
</reference>
<dbReference type="GO" id="GO:0016758">
    <property type="term" value="F:hexosyltransferase activity"/>
    <property type="evidence" value="ECO:0007669"/>
    <property type="project" value="InterPro"/>
</dbReference>
<gene>
    <name evidence="4" type="ORF">DWU89_03405</name>
    <name evidence="3" type="ORF">H8784_03360</name>
</gene>
<organism evidence="4 5">
    <name type="scientific">Parabacteroides acidifaciens</name>
    <dbReference type="NCBI Taxonomy" id="2290935"/>
    <lineage>
        <taxon>Bacteria</taxon>
        <taxon>Pseudomonadati</taxon>
        <taxon>Bacteroidota</taxon>
        <taxon>Bacteroidia</taxon>
        <taxon>Bacteroidales</taxon>
        <taxon>Tannerellaceae</taxon>
        <taxon>Parabacteroides</taxon>
    </lineage>
</organism>
<dbReference type="PANTHER" id="PTHR48050:SF13">
    <property type="entry name" value="STEROL 3-BETA-GLUCOSYLTRANSFERASE UGT80A2"/>
    <property type="match status" value="1"/>
</dbReference>
<comment type="caution">
    <text evidence="4">The sequence shown here is derived from an EMBL/GenBank/DDBJ whole genome shotgun (WGS) entry which is preliminary data.</text>
</comment>
<dbReference type="InterPro" id="IPR004276">
    <property type="entry name" value="GlycoTrans_28_N"/>
</dbReference>
<sequence>MKILLVTRGSQGDVLPYLGVARELANRGHEVTVNLPRLFENIIKGYGLNYVLHPFDDITGMMAGVEQQSQSVKTVLKWTRDTIGAQFEQLIPLLQEHDIMVATNSEFSATSVAEYCHKPLIRTAYGPFLPGNKIPPAVFPFPKPHPIFQPRLLWFLMNRMSNFTARDTVNLNREKYGLPPIRNFGHNAALAADNYMIYSQYLGQSDPEWSKRFRWKVGGYCFNDTFEYDEAAYQEMMSFVKAKDTPVLFFTLGSCSAKDRNRFCEMLLKVCKRHDFRLIVGSGWAKTGASMQTDEHLYLMQHPVPHYLIFPHCDGVIHHGGCGTTHSVARAGRPQLVTPLIVDQHYWAYRTLQLGLGPERVKIAKVSEKELDRKICDLVSNPDYKKNAAALGEQIRSERGIENMCDYIERFGHE</sequence>
<feature type="domain" description="Glycosyltransferase family 28 N-terminal" evidence="1">
    <location>
        <begin position="3"/>
        <end position="76"/>
    </location>
</feature>
<feature type="domain" description="Erythromycin biosynthesis protein CIII-like C-terminal" evidence="2">
    <location>
        <begin position="304"/>
        <end position="397"/>
    </location>
</feature>
<dbReference type="Pfam" id="PF03033">
    <property type="entry name" value="Glyco_transf_28"/>
    <property type="match status" value="1"/>
</dbReference>
<evidence type="ECO:0000313" key="6">
    <source>
        <dbReference type="Proteomes" id="UP000629596"/>
    </source>
</evidence>
<evidence type="ECO:0000313" key="5">
    <source>
        <dbReference type="Proteomes" id="UP000256321"/>
    </source>
</evidence>
<dbReference type="EMBL" id="JACRTI010000005">
    <property type="protein sequence ID" value="MBC8600755.1"/>
    <property type="molecule type" value="Genomic_DNA"/>
</dbReference>
<evidence type="ECO:0000313" key="3">
    <source>
        <dbReference type="EMBL" id="MBC8600755.1"/>
    </source>
</evidence>
<dbReference type="Gene3D" id="3.40.50.2000">
    <property type="entry name" value="Glycogen Phosphorylase B"/>
    <property type="match status" value="2"/>
</dbReference>
<dbReference type="InterPro" id="IPR002213">
    <property type="entry name" value="UDP_glucos_trans"/>
</dbReference>
<dbReference type="InterPro" id="IPR050426">
    <property type="entry name" value="Glycosyltransferase_28"/>
</dbReference>